<dbReference type="GeneID" id="43683758"/>
<dbReference type="Pfam" id="PF03372">
    <property type="entry name" value="Exo_endo_phos"/>
    <property type="match status" value="1"/>
</dbReference>
<dbReference type="RefSeq" id="WP_039427451.1">
    <property type="nucleotide sequence ID" value="NZ_CP061844.1"/>
</dbReference>
<dbReference type="STRING" id="29495.EA26_11315"/>
<evidence type="ECO:0000256" key="1">
    <source>
        <dbReference type="SAM" id="SignalP"/>
    </source>
</evidence>
<name>A0A099LX87_9VIBR</name>
<gene>
    <name evidence="3" type="ORF">EA26_11315</name>
</gene>
<evidence type="ECO:0000259" key="2">
    <source>
        <dbReference type="Pfam" id="PF03372"/>
    </source>
</evidence>
<feature type="domain" description="Endonuclease/exonuclease/phosphatase" evidence="2">
    <location>
        <begin position="31"/>
        <end position="288"/>
    </location>
</feature>
<proteinExistence type="predicted"/>
<comment type="caution">
    <text evidence="3">The sequence shown here is derived from an EMBL/GenBank/DDBJ whole genome shotgun (WGS) entry which is preliminary data.</text>
</comment>
<dbReference type="eggNOG" id="COG0708">
    <property type="taxonomic scope" value="Bacteria"/>
</dbReference>
<dbReference type="Gene3D" id="3.60.10.10">
    <property type="entry name" value="Endonuclease/exonuclease/phosphatase"/>
    <property type="match status" value="1"/>
</dbReference>
<keyword evidence="3" id="KW-0378">Hydrolase</keyword>
<keyword evidence="4" id="KW-1185">Reference proteome</keyword>
<accession>A0A099LX87</accession>
<feature type="signal peptide" evidence="1">
    <location>
        <begin position="1"/>
        <end position="23"/>
    </location>
</feature>
<dbReference type="GO" id="GO:0016787">
    <property type="term" value="F:hydrolase activity"/>
    <property type="evidence" value="ECO:0007669"/>
    <property type="project" value="UniProtKB-KW"/>
</dbReference>
<reference evidence="3 4" key="1">
    <citation type="submission" date="2014-04" db="EMBL/GenBank/DDBJ databases">
        <title>Genome sequencing of Vibrio navarrensis strains.</title>
        <authorList>
            <person name="Gladney L.M."/>
            <person name="Katz L.S."/>
            <person name="Marino-Ramirez L."/>
            <person name="Jordan I.K."/>
        </authorList>
    </citation>
    <scope>NUCLEOTIDE SEQUENCE [LARGE SCALE GENOMIC DNA]</scope>
    <source>
        <strain evidence="3 4">ATCC 51183</strain>
    </source>
</reference>
<dbReference type="EMBL" id="JMCG01000001">
    <property type="protein sequence ID" value="KGK11862.1"/>
    <property type="molecule type" value="Genomic_DNA"/>
</dbReference>
<feature type="chain" id="PRO_5001958395" evidence="1">
    <location>
        <begin position="24"/>
        <end position="301"/>
    </location>
</feature>
<dbReference type="Proteomes" id="UP000029994">
    <property type="component" value="Unassembled WGS sequence"/>
</dbReference>
<organism evidence="3 4">
    <name type="scientific">Vibrio navarrensis</name>
    <dbReference type="NCBI Taxonomy" id="29495"/>
    <lineage>
        <taxon>Bacteria</taxon>
        <taxon>Pseudomonadati</taxon>
        <taxon>Pseudomonadota</taxon>
        <taxon>Gammaproteobacteria</taxon>
        <taxon>Vibrionales</taxon>
        <taxon>Vibrionaceae</taxon>
        <taxon>Vibrio</taxon>
    </lineage>
</organism>
<sequence>MTKRLSVLFFICLGLLWSALAKAAGTVHITTWNMEWLSSVPSKQIVESQRQTEDVAKMAFYFQQTQADILAFQEVNDIKAIQQIVGTNYHVRLSDRASPPFRRHQFDDINQYTGFAIKKGIPFEDPQDIALDTQANSKLRFASYVIVKQAPYADIHLLNVHLKAGCSGAFKATDSCQTLKRQGKQLAKWIKEREVQKQNYVILGDFNHNLAYAGDWLYEILAQSGQFRLASQHSEALCQVRSKKQPSKTHRFRSLIDHILVSHSLSASEAKQTRFDSLDVLRFQLSDHCPLSSTLTLNQPK</sequence>
<evidence type="ECO:0000313" key="4">
    <source>
        <dbReference type="Proteomes" id="UP000029994"/>
    </source>
</evidence>
<dbReference type="InterPro" id="IPR036691">
    <property type="entry name" value="Endo/exonu/phosph_ase_sf"/>
</dbReference>
<protein>
    <submittedName>
        <fullName evidence="3">Hydrolase</fullName>
    </submittedName>
</protein>
<dbReference type="AlphaFoldDB" id="A0A099LX87"/>
<dbReference type="SUPFAM" id="SSF56219">
    <property type="entry name" value="DNase I-like"/>
    <property type="match status" value="1"/>
</dbReference>
<keyword evidence="1" id="KW-0732">Signal</keyword>
<dbReference type="InterPro" id="IPR005135">
    <property type="entry name" value="Endo/exonuclease/phosphatase"/>
</dbReference>
<evidence type="ECO:0000313" key="3">
    <source>
        <dbReference type="EMBL" id="KGK11862.1"/>
    </source>
</evidence>